<evidence type="ECO:0000313" key="1">
    <source>
        <dbReference type="EMBL" id="TGY97854.1"/>
    </source>
</evidence>
<keyword evidence="2" id="KW-1185">Reference proteome</keyword>
<protein>
    <submittedName>
        <fullName evidence="1">Uncharacterized protein</fullName>
    </submittedName>
</protein>
<sequence>MNKEKVCIVPFTKKEIPLLACMPDNYEISSVVSAGTELEGKEISFLTNRRELGFTASTDWRNGIRECGIIIITDIGMEKERHLGDLLYEIIGQALGERKKVICFAELEEARRREFEILAKQNGAIFTYACDPYGKREKTRFEKIRFQAPVIYLGEMTQECDGYEIALKLMKRFEQDNLRGALISEDKYNALYEHQYFMQFHDGNGLEHSVEEVKALVNGIEEVEKPDVIILKLPWPMTAFDHNIPYDYGVHAFIISQAVHADYCVYCGLSEMLSEDFISNINEHFRHKFGYPIDAFHISNQILDVVYEPQEKAETIYIPMGRVEGEARALREQTGEPVYQLLNENDFELFYQGLKKELFDFSYGRI</sequence>
<organism evidence="1 2">
    <name type="scientific">Petralouisia muris</name>
    <dbReference type="NCBI Taxonomy" id="3032872"/>
    <lineage>
        <taxon>Bacteria</taxon>
        <taxon>Bacillati</taxon>
        <taxon>Bacillota</taxon>
        <taxon>Clostridia</taxon>
        <taxon>Lachnospirales</taxon>
        <taxon>Lachnospiraceae</taxon>
        <taxon>Petralouisia</taxon>
    </lineage>
</organism>
<comment type="caution">
    <text evidence="1">The sequence shown here is derived from an EMBL/GenBank/DDBJ whole genome shotgun (WGS) entry which is preliminary data.</text>
</comment>
<dbReference type="EMBL" id="SRYA01000004">
    <property type="protein sequence ID" value="TGY97854.1"/>
    <property type="molecule type" value="Genomic_DNA"/>
</dbReference>
<evidence type="ECO:0000313" key="2">
    <source>
        <dbReference type="Proteomes" id="UP000304953"/>
    </source>
</evidence>
<name>A0AC61S0I4_9FIRM</name>
<dbReference type="Proteomes" id="UP000304953">
    <property type="component" value="Unassembled WGS sequence"/>
</dbReference>
<proteinExistence type="predicted"/>
<gene>
    <name evidence="1" type="ORF">E5329_03115</name>
</gene>
<reference evidence="1" key="1">
    <citation type="submission" date="2019-04" db="EMBL/GenBank/DDBJ databases">
        <title>Microbes associate with the intestines of laboratory mice.</title>
        <authorList>
            <person name="Navarre W."/>
            <person name="Wong E."/>
            <person name="Huang K."/>
            <person name="Tropini C."/>
            <person name="Ng K."/>
            <person name="Yu B."/>
        </authorList>
    </citation>
    <scope>NUCLEOTIDE SEQUENCE</scope>
    <source>
        <strain evidence="1">NM01_1-7b</strain>
    </source>
</reference>
<accession>A0AC61S0I4</accession>